<comment type="caution">
    <text evidence="5">The sequence shown here is derived from an EMBL/GenBank/DDBJ whole genome shotgun (WGS) entry which is preliminary data.</text>
</comment>
<dbReference type="InterPro" id="IPR036388">
    <property type="entry name" value="WH-like_DNA-bd_sf"/>
</dbReference>
<evidence type="ECO:0000256" key="2">
    <source>
        <dbReference type="ARBA" id="ARBA00023125"/>
    </source>
</evidence>
<dbReference type="Proteomes" id="UP001523566">
    <property type="component" value="Unassembled WGS sequence"/>
</dbReference>
<sequence length="221" mass="25528">MRVKNRAVLGDFVYDHIKELILTKKIKCGERINEQQIEKDLGVSRTPVREAVRRLSNEGIVRLIPNCFTEVITFDEQSIKELGMVRITMDCLSSQLAIQNGSNRDFDALKDLSDKCYNAHMEKNWYEQIKYDASFHMKLIEISKNELLINLQKNIMLKTRLLQIDRIDESAPGAFCDLQQHTQILDALYSRDLNSVLDATKNHLAPFYHLEAKDIKVVAFA</sequence>
<dbReference type="Gene3D" id="1.10.10.10">
    <property type="entry name" value="Winged helix-like DNA-binding domain superfamily/Winged helix DNA-binding domain"/>
    <property type="match status" value="1"/>
</dbReference>
<dbReference type="PROSITE" id="PS50949">
    <property type="entry name" value="HTH_GNTR"/>
    <property type="match status" value="1"/>
</dbReference>
<dbReference type="InterPro" id="IPR008920">
    <property type="entry name" value="TF_FadR/GntR_C"/>
</dbReference>
<accession>A0ABT1ECZ3</accession>
<evidence type="ECO:0000256" key="3">
    <source>
        <dbReference type="ARBA" id="ARBA00023163"/>
    </source>
</evidence>
<dbReference type="CDD" id="cd07377">
    <property type="entry name" value="WHTH_GntR"/>
    <property type="match status" value="1"/>
</dbReference>
<keyword evidence="2" id="KW-0238">DNA-binding</keyword>
<dbReference type="InterPro" id="IPR036390">
    <property type="entry name" value="WH_DNA-bd_sf"/>
</dbReference>
<keyword evidence="3" id="KW-0804">Transcription</keyword>
<name>A0ABT1ECZ3_9FIRM</name>
<dbReference type="Pfam" id="PF07729">
    <property type="entry name" value="FCD"/>
    <property type="match status" value="1"/>
</dbReference>
<evidence type="ECO:0000313" key="6">
    <source>
        <dbReference type="Proteomes" id="UP001523566"/>
    </source>
</evidence>
<proteinExistence type="predicted"/>
<dbReference type="SMART" id="SM00345">
    <property type="entry name" value="HTH_GNTR"/>
    <property type="match status" value="1"/>
</dbReference>
<dbReference type="InterPro" id="IPR000485">
    <property type="entry name" value="AsnC-type_HTH_dom"/>
</dbReference>
<dbReference type="SMART" id="SM00895">
    <property type="entry name" value="FCD"/>
    <property type="match status" value="1"/>
</dbReference>
<dbReference type="EMBL" id="JAMZFW010000038">
    <property type="protein sequence ID" value="MCP1103677.1"/>
    <property type="molecule type" value="Genomic_DNA"/>
</dbReference>
<reference evidence="5 6" key="1">
    <citation type="journal article" date="2022" name="Genome Biol. Evol.">
        <title>Host diet, physiology and behaviors set the stage for Lachnospiraceae cladogenesis.</title>
        <authorList>
            <person name="Vera-Ponce De Leon A."/>
            <person name="Schneider M."/>
            <person name="Jahnes B.C."/>
            <person name="Sadowski V."/>
            <person name="Camuy-Velez L.A."/>
            <person name="Duan J."/>
            <person name="Sabree Z.L."/>
        </authorList>
    </citation>
    <scope>NUCLEOTIDE SEQUENCE [LARGE SCALE GENOMIC DNA]</scope>
    <source>
        <strain evidence="5 6">PAL113</strain>
    </source>
</reference>
<dbReference type="InterPro" id="IPR000524">
    <property type="entry name" value="Tscrpt_reg_HTH_GntR"/>
</dbReference>
<evidence type="ECO:0000256" key="1">
    <source>
        <dbReference type="ARBA" id="ARBA00023015"/>
    </source>
</evidence>
<dbReference type="Pfam" id="PF00392">
    <property type="entry name" value="GntR"/>
    <property type="match status" value="1"/>
</dbReference>
<feature type="domain" description="HTH gntR-type" evidence="4">
    <location>
        <begin position="7"/>
        <end position="74"/>
    </location>
</feature>
<dbReference type="RefSeq" id="WP_262067444.1">
    <property type="nucleotide sequence ID" value="NZ_JAMXOD010000038.1"/>
</dbReference>
<dbReference type="InterPro" id="IPR011711">
    <property type="entry name" value="GntR_C"/>
</dbReference>
<dbReference type="PANTHER" id="PTHR43537:SF5">
    <property type="entry name" value="UXU OPERON TRANSCRIPTIONAL REGULATOR"/>
    <property type="match status" value="1"/>
</dbReference>
<dbReference type="SUPFAM" id="SSF48008">
    <property type="entry name" value="GntR ligand-binding domain-like"/>
    <property type="match status" value="1"/>
</dbReference>
<keyword evidence="1" id="KW-0805">Transcription regulation</keyword>
<dbReference type="PRINTS" id="PR00035">
    <property type="entry name" value="HTHGNTR"/>
</dbReference>
<keyword evidence="6" id="KW-1185">Reference proteome</keyword>
<dbReference type="PRINTS" id="PR00033">
    <property type="entry name" value="HTHASNC"/>
</dbReference>
<protein>
    <submittedName>
        <fullName evidence="5">GntR family transcriptional regulator</fullName>
    </submittedName>
</protein>
<dbReference type="SUPFAM" id="SSF46785">
    <property type="entry name" value="Winged helix' DNA-binding domain"/>
    <property type="match status" value="1"/>
</dbReference>
<evidence type="ECO:0000259" key="4">
    <source>
        <dbReference type="PROSITE" id="PS50949"/>
    </source>
</evidence>
<evidence type="ECO:0000313" key="5">
    <source>
        <dbReference type="EMBL" id="MCP1103677.1"/>
    </source>
</evidence>
<gene>
    <name evidence="5" type="ORF">NK125_14850</name>
</gene>
<organism evidence="5 6">
    <name type="scientific">Aequitasia blattaphilus</name>
    <dbReference type="NCBI Taxonomy" id="2949332"/>
    <lineage>
        <taxon>Bacteria</taxon>
        <taxon>Bacillati</taxon>
        <taxon>Bacillota</taxon>
        <taxon>Clostridia</taxon>
        <taxon>Lachnospirales</taxon>
        <taxon>Lachnospiraceae</taxon>
        <taxon>Aequitasia</taxon>
    </lineage>
</organism>
<dbReference type="Gene3D" id="1.20.120.530">
    <property type="entry name" value="GntR ligand-binding domain-like"/>
    <property type="match status" value="1"/>
</dbReference>
<dbReference type="PANTHER" id="PTHR43537">
    <property type="entry name" value="TRANSCRIPTIONAL REGULATOR, GNTR FAMILY"/>
    <property type="match status" value="1"/>
</dbReference>